<evidence type="ECO:0000256" key="14">
    <source>
        <dbReference type="ARBA" id="ARBA00023204"/>
    </source>
</evidence>
<keyword evidence="7 16" id="KW-0548">Nucleotidyltransferase</keyword>
<dbReference type="STRING" id="373903.Hore_08990"/>
<dbReference type="InterPro" id="IPR053848">
    <property type="entry name" value="IMS_HHH_1"/>
</dbReference>
<gene>
    <name evidence="16" type="primary">dinB</name>
    <name evidence="18" type="ordered locus">Hore_08990</name>
</gene>
<evidence type="ECO:0000313" key="19">
    <source>
        <dbReference type="Proteomes" id="UP000000719"/>
    </source>
</evidence>
<keyword evidence="9 16" id="KW-0479">Metal-binding</keyword>
<evidence type="ECO:0000256" key="16">
    <source>
        <dbReference type="HAMAP-Rule" id="MF_01113"/>
    </source>
</evidence>
<comment type="cofactor">
    <cofactor evidence="16">
        <name>Mg(2+)</name>
        <dbReference type="ChEBI" id="CHEBI:18420"/>
    </cofactor>
    <text evidence="16">Binds 2 magnesium ions per subunit.</text>
</comment>
<keyword evidence="12 16" id="KW-0239">DNA-directed DNA polymerase</keyword>
<evidence type="ECO:0000256" key="15">
    <source>
        <dbReference type="ARBA" id="ARBA00049244"/>
    </source>
</evidence>
<evidence type="ECO:0000256" key="9">
    <source>
        <dbReference type="ARBA" id="ARBA00022723"/>
    </source>
</evidence>
<dbReference type="CDD" id="cd03586">
    <property type="entry name" value="PolY_Pol_IV_kappa"/>
    <property type="match status" value="1"/>
</dbReference>
<comment type="catalytic activity">
    <reaction evidence="15 16">
        <text>DNA(n) + a 2'-deoxyribonucleoside 5'-triphosphate = DNA(n+1) + diphosphate</text>
        <dbReference type="Rhea" id="RHEA:22508"/>
        <dbReference type="Rhea" id="RHEA-COMP:17339"/>
        <dbReference type="Rhea" id="RHEA-COMP:17340"/>
        <dbReference type="ChEBI" id="CHEBI:33019"/>
        <dbReference type="ChEBI" id="CHEBI:61560"/>
        <dbReference type="ChEBI" id="CHEBI:173112"/>
        <dbReference type="EC" id="2.7.7.7"/>
    </reaction>
</comment>
<comment type="function">
    <text evidence="16">Poorly processive, error-prone DNA polymerase involved in untargeted mutagenesis. Copies undamaged DNA at stalled replication forks, which arise in vivo from mismatched or misaligned primer ends. These misaligned primers can be extended by PolIV. Exhibits no 3'-5' exonuclease (proofreading) activity. May be involved in translesional synthesis, in conjunction with the beta clamp from PolIII.</text>
</comment>
<dbReference type="InterPro" id="IPR050116">
    <property type="entry name" value="DNA_polymerase-Y"/>
</dbReference>
<evidence type="ECO:0000256" key="10">
    <source>
        <dbReference type="ARBA" id="ARBA00022763"/>
    </source>
</evidence>
<evidence type="ECO:0000256" key="13">
    <source>
        <dbReference type="ARBA" id="ARBA00023125"/>
    </source>
</evidence>
<comment type="subunit">
    <text evidence="3 16">Monomer.</text>
</comment>
<keyword evidence="8 16" id="KW-0235">DNA replication</keyword>
<dbReference type="GO" id="GO:0006261">
    <property type="term" value="P:DNA-templated DNA replication"/>
    <property type="evidence" value="ECO:0007669"/>
    <property type="project" value="UniProtKB-UniRule"/>
</dbReference>
<dbReference type="RefSeq" id="WP_012635842.1">
    <property type="nucleotide sequence ID" value="NC_011899.1"/>
</dbReference>
<evidence type="ECO:0000313" key="18">
    <source>
        <dbReference type="EMBL" id="ACL69655.1"/>
    </source>
</evidence>
<dbReference type="GO" id="GO:0042276">
    <property type="term" value="P:error-prone translesion synthesis"/>
    <property type="evidence" value="ECO:0007669"/>
    <property type="project" value="TreeGrafter"/>
</dbReference>
<dbReference type="Gene3D" id="3.30.1490.100">
    <property type="entry name" value="DNA polymerase, Y-family, little finger domain"/>
    <property type="match status" value="1"/>
</dbReference>
<evidence type="ECO:0000256" key="11">
    <source>
        <dbReference type="ARBA" id="ARBA00022842"/>
    </source>
</evidence>
<dbReference type="InterPro" id="IPR022880">
    <property type="entry name" value="DNApol_IV"/>
</dbReference>
<dbReference type="InterPro" id="IPR043502">
    <property type="entry name" value="DNA/RNA_pol_sf"/>
</dbReference>
<comment type="subcellular location">
    <subcellularLocation>
        <location evidence="1 16">Cytoplasm</location>
    </subcellularLocation>
</comment>
<evidence type="ECO:0000259" key="17">
    <source>
        <dbReference type="PROSITE" id="PS50173"/>
    </source>
</evidence>
<dbReference type="InterPro" id="IPR001126">
    <property type="entry name" value="UmuC"/>
</dbReference>
<feature type="site" description="Substrate discrimination" evidence="16">
    <location>
        <position position="14"/>
    </location>
</feature>
<feature type="active site" evidence="16">
    <location>
        <position position="106"/>
    </location>
</feature>
<dbReference type="FunFam" id="3.30.1490.100:FF:000004">
    <property type="entry name" value="DNA polymerase IV"/>
    <property type="match status" value="1"/>
</dbReference>
<dbReference type="GO" id="GO:0005829">
    <property type="term" value="C:cytosol"/>
    <property type="evidence" value="ECO:0007669"/>
    <property type="project" value="TreeGrafter"/>
</dbReference>
<protein>
    <recommendedName>
        <fullName evidence="16">DNA polymerase IV</fullName>
        <shortName evidence="16">Pol IV</shortName>
        <ecNumber evidence="16">2.7.7.7</ecNumber>
    </recommendedName>
</protein>
<dbReference type="PROSITE" id="PS50173">
    <property type="entry name" value="UMUC"/>
    <property type="match status" value="1"/>
</dbReference>
<evidence type="ECO:0000256" key="3">
    <source>
        <dbReference type="ARBA" id="ARBA00011245"/>
    </source>
</evidence>
<dbReference type="Gene3D" id="3.40.1170.60">
    <property type="match status" value="1"/>
</dbReference>
<keyword evidence="4 16" id="KW-0515">Mutator protein</keyword>
<evidence type="ECO:0000256" key="2">
    <source>
        <dbReference type="ARBA" id="ARBA00010945"/>
    </source>
</evidence>
<feature type="binding site" evidence="16">
    <location>
        <position position="105"/>
    </location>
    <ligand>
        <name>Mg(2+)</name>
        <dbReference type="ChEBI" id="CHEBI:18420"/>
    </ligand>
</feature>
<name>B8CWI6_HALOH</name>
<accession>B8CWI6</accession>
<keyword evidence="14 16" id="KW-0234">DNA repair</keyword>
<dbReference type="Gene3D" id="3.30.70.270">
    <property type="match status" value="1"/>
</dbReference>
<dbReference type="Pfam" id="PF00817">
    <property type="entry name" value="IMS"/>
    <property type="match status" value="1"/>
</dbReference>
<dbReference type="InterPro" id="IPR043128">
    <property type="entry name" value="Rev_trsase/Diguanyl_cyclase"/>
</dbReference>
<keyword evidence="6 16" id="KW-0808">Transferase</keyword>
<evidence type="ECO:0000256" key="4">
    <source>
        <dbReference type="ARBA" id="ARBA00022457"/>
    </source>
</evidence>
<evidence type="ECO:0000256" key="8">
    <source>
        <dbReference type="ARBA" id="ARBA00022705"/>
    </source>
</evidence>
<evidence type="ECO:0000256" key="1">
    <source>
        <dbReference type="ARBA" id="ARBA00004496"/>
    </source>
</evidence>
<dbReference type="GO" id="GO:0009432">
    <property type="term" value="P:SOS response"/>
    <property type="evidence" value="ECO:0007669"/>
    <property type="project" value="TreeGrafter"/>
</dbReference>
<dbReference type="Gene3D" id="1.10.150.20">
    <property type="entry name" value="5' to 3' exonuclease, C-terminal subdomain"/>
    <property type="match status" value="1"/>
</dbReference>
<dbReference type="KEGG" id="hor:Hore_08990"/>
<comment type="similarity">
    <text evidence="2 16">Belongs to the DNA polymerase type-Y family.</text>
</comment>
<dbReference type="eggNOG" id="COG0389">
    <property type="taxonomic scope" value="Bacteria"/>
</dbReference>
<dbReference type="GO" id="GO:0000287">
    <property type="term" value="F:magnesium ion binding"/>
    <property type="evidence" value="ECO:0007669"/>
    <property type="project" value="UniProtKB-UniRule"/>
</dbReference>
<reference evidence="18 19" key="1">
    <citation type="journal article" date="2009" name="PLoS ONE">
        <title>Genome analysis of the anaerobic thermohalophilic bacterium Halothermothrix orenii.</title>
        <authorList>
            <person name="Mavromatis K."/>
            <person name="Ivanova N."/>
            <person name="Anderson I."/>
            <person name="Lykidis A."/>
            <person name="Hooper S.D."/>
            <person name="Sun H."/>
            <person name="Kunin V."/>
            <person name="Lapidus A."/>
            <person name="Hugenholtz P."/>
            <person name="Patel B."/>
            <person name="Kyrpides N.C."/>
        </authorList>
    </citation>
    <scope>NUCLEOTIDE SEQUENCE [LARGE SCALE GENOMIC DNA]</scope>
    <source>
        <strain evidence="19">H 168 / OCM 544 / DSM 9562</strain>
    </source>
</reference>
<dbReference type="SUPFAM" id="SSF100879">
    <property type="entry name" value="Lesion bypass DNA polymerase (Y-family), little finger domain"/>
    <property type="match status" value="1"/>
</dbReference>
<evidence type="ECO:0000256" key="12">
    <source>
        <dbReference type="ARBA" id="ARBA00022932"/>
    </source>
</evidence>
<dbReference type="AlphaFoldDB" id="B8CWI6"/>
<dbReference type="Pfam" id="PF21999">
    <property type="entry name" value="IMS_HHH_1"/>
    <property type="match status" value="1"/>
</dbReference>
<dbReference type="HOGENOM" id="CLU_012348_1_2_9"/>
<keyword evidence="11 16" id="KW-0460">Magnesium</keyword>
<dbReference type="EMBL" id="CP001098">
    <property type="protein sequence ID" value="ACL69655.1"/>
    <property type="molecule type" value="Genomic_DNA"/>
</dbReference>
<proteinExistence type="inferred from homology"/>
<dbReference type="Proteomes" id="UP000000719">
    <property type="component" value="Chromosome"/>
</dbReference>
<dbReference type="Pfam" id="PF11799">
    <property type="entry name" value="IMS_C"/>
    <property type="match status" value="1"/>
</dbReference>
<dbReference type="EC" id="2.7.7.7" evidence="16"/>
<dbReference type="GO" id="GO:0003684">
    <property type="term" value="F:damaged DNA binding"/>
    <property type="evidence" value="ECO:0007669"/>
    <property type="project" value="InterPro"/>
</dbReference>
<dbReference type="NCBIfam" id="NF002751">
    <property type="entry name" value="PRK02794.1"/>
    <property type="match status" value="1"/>
</dbReference>
<evidence type="ECO:0000256" key="7">
    <source>
        <dbReference type="ARBA" id="ARBA00022695"/>
    </source>
</evidence>
<dbReference type="HAMAP" id="MF_01113">
    <property type="entry name" value="DNApol_IV"/>
    <property type="match status" value="1"/>
</dbReference>
<keyword evidence="10 16" id="KW-0227">DNA damage</keyword>
<dbReference type="PANTHER" id="PTHR11076">
    <property type="entry name" value="DNA REPAIR POLYMERASE UMUC / TRANSFERASE FAMILY MEMBER"/>
    <property type="match status" value="1"/>
</dbReference>
<organism evidence="18 19">
    <name type="scientific">Halothermothrix orenii (strain H 168 / OCM 544 / DSM 9562)</name>
    <dbReference type="NCBI Taxonomy" id="373903"/>
    <lineage>
        <taxon>Bacteria</taxon>
        <taxon>Bacillati</taxon>
        <taxon>Bacillota</taxon>
        <taxon>Clostridia</taxon>
        <taxon>Halanaerobiales</taxon>
        <taxon>Halothermotrichaceae</taxon>
        <taxon>Halothermothrix</taxon>
    </lineage>
</organism>
<dbReference type="InterPro" id="IPR017961">
    <property type="entry name" value="DNA_pol_Y-fam_little_finger"/>
</dbReference>
<dbReference type="PANTHER" id="PTHR11076:SF33">
    <property type="entry name" value="DNA POLYMERASE KAPPA"/>
    <property type="match status" value="1"/>
</dbReference>
<feature type="domain" description="UmuC" evidence="17">
    <location>
        <begin position="5"/>
        <end position="187"/>
    </location>
</feature>
<sequence length="385" mass="43664">MELDIMHVDMDAFFASVEQLDNPEFRRKPVIVGGIDLENRGVVSTASYEARKYGVKSAMSVVEARRLCPEGIFVKGRHSRYREISEKIFRIFNTYTPLVEKVSIDEAFLDLTGCHRLFGSSVEIGKKIKNKIKEQLGLTASIGLSYNKFLAKLASGMDKPDGFFIIDDNNVDKILNKLCVGEVWGIGKKTEQLLLSKGIKTVGMLRHLSKSDLKGILGKQGLQLYYLARGIDDRHVEPGSDIKSISHEETFSDDLIDPDEVMSHLMNMSERVARRLRKNCLKGSTVFIKVRYNNRVTLTRRTTIKEYVDDTDSIYRTGLLLIKKHNLLSKPIRLLGIGMANLTDNNGIQLSLFTDRVRKKRLTSTIDKIKDRYGEKSITRGRNLT</sequence>
<dbReference type="GO" id="GO:0003887">
    <property type="term" value="F:DNA-directed DNA polymerase activity"/>
    <property type="evidence" value="ECO:0007669"/>
    <property type="project" value="UniProtKB-UniRule"/>
</dbReference>
<evidence type="ECO:0000256" key="5">
    <source>
        <dbReference type="ARBA" id="ARBA00022490"/>
    </source>
</evidence>
<dbReference type="NCBIfam" id="NF010731">
    <property type="entry name" value="PRK14133.1"/>
    <property type="match status" value="1"/>
</dbReference>
<keyword evidence="19" id="KW-1185">Reference proteome</keyword>
<dbReference type="FunFam" id="3.40.1170.60:FF:000001">
    <property type="entry name" value="DNA polymerase IV"/>
    <property type="match status" value="1"/>
</dbReference>
<dbReference type="OrthoDB" id="9808813at2"/>
<evidence type="ECO:0000256" key="6">
    <source>
        <dbReference type="ARBA" id="ARBA00022679"/>
    </source>
</evidence>
<dbReference type="InterPro" id="IPR036775">
    <property type="entry name" value="DNA_pol_Y-fam_lit_finger_sf"/>
</dbReference>
<dbReference type="SUPFAM" id="SSF56672">
    <property type="entry name" value="DNA/RNA polymerases"/>
    <property type="match status" value="1"/>
</dbReference>
<feature type="binding site" evidence="16">
    <location>
        <position position="9"/>
    </location>
    <ligand>
        <name>Mg(2+)</name>
        <dbReference type="ChEBI" id="CHEBI:18420"/>
    </ligand>
</feature>
<dbReference type="NCBIfam" id="NF002677">
    <property type="entry name" value="PRK02406.1"/>
    <property type="match status" value="1"/>
</dbReference>
<dbReference type="GO" id="GO:0006281">
    <property type="term" value="P:DNA repair"/>
    <property type="evidence" value="ECO:0007669"/>
    <property type="project" value="UniProtKB-UniRule"/>
</dbReference>
<keyword evidence="5 16" id="KW-0963">Cytoplasm</keyword>
<keyword evidence="13 16" id="KW-0238">DNA-binding</keyword>